<name>A0A7W7M9Y3_9ACTN</name>
<evidence type="ECO:0000313" key="1">
    <source>
        <dbReference type="EMBL" id="MBB4742366.1"/>
    </source>
</evidence>
<dbReference type="AlphaFoldDB" id="A0A7W7M9Y3"/>
<proteinExistence type="predicted"/>
<keyword evidence="2" id="KW-1185">Reference proteome</keyword>
<dbReference type="RefSeq" id="WP_185046999.1">
    <property type="nucleotide sequence ID" value="NZ_BOMR01000138.1"/>
</dbReference>
<sequence>MPVLALGVLLWSAGLEASLTVWNDQTALLPWGLHRILGIVTYLDIPPELPAGITVTGAALTLLGLAGQLSRSSPTAS</sequence>
<reference evidence="1 2" key="1">
    <citation type="submission" date="2020-08" db="EMBL/GenBank/DDBJ databases">
        <title>Sequencing the genomes of 1000 actinobacteria strains.</title>
        <authorList>
            <person name="Klenk H.-P."/>
        </authorList>
    </citation>
    <scope>NUCLEOTIDE SEQUENCE [LARGE SCALE GENOMIC DNA]</scope>
    <source>
        <strain evidence="1 2">DSM 45809</strain>
    </source>
</reference>
<dbReference type="Proteomes" id="UP000546162">
    <property type="component" value="Unassembled WGS sequence"/>
</dbReference>
<dbReference type="EMBL" id="JACHNB010000001">
    <property type="protein sequence ID" value="MBB4742366.1"/>
    <property type="molecule type" value="Genomic_DNA"/>
</dbReference>
<comment type="caution">
    <text evidence="1">The sequence shown here is derived from an EMBL/GenBank/DDBJ whole genome shotgun (WGS) entry which is preliminary data.</text>
</comment>
<accession>A0A7W7M9Y3</accession>
<evidence type="ECO:0000313" key="2">
    <source>
        <dbReference type="Proteomes" id="UP000546162"/>
    </source>
</evidence>
<organism evidence="1 2">
    <name type="scientific">Actinoplanes octamycinicus</name>
    <dbReference type="NCBI Taxonomy" id="135948"/>
    <lineage>
        <taxon>Bacteria</taxon>
        <taxon>Bacillati</taxon>
        <taxon>Actinomycetota</taxon>
        <taxon>Actinomycetes</taxon>
        <taxon>Micromonosporales</taxon>
        <taxon>Micromonosporaceae</taxon>
        <taxon>Actinoplanes</taxon>
    </lineage>
</organism>
<gene>
    <name evidence="1" type="ORF">BJY16_005825</name>
</gene>
<protein>
    <submittedName>
        <fullName evidence="1">Uncharacterized protein</fullName>
    </submittedName>
</protein>